<dbReference type="Proteomes" id="UP000704529">
    <property type="component" value="Unassembled WGS sequence"/>
</dbReference>
<feature type="region of interest" description="Disordered" evidence="1">
    <location>
        <begin position="226"/>
        <end position="268"/>
    </location>
</feature>
<dbReference type="EMBL" id="JAFHKU010000074">
    <property type="protein sequence ID" value="MBN3556820.1"/>
    <property type="molecule type" value="Genomic_DNA"/>
</dbReference>
<evidence type="ECO:0000313" key="5">
    <source>
        <dbReference type="Proteomes" id="UP000584663"/>
    </source>
</evidence>
<reference evidence="4" key="2">
    <citation type="submission" date="2021-01" db="EMBL/GenBank/DDBJ databases">
        <title>Genome Sequencing of Type Strains.</title>
        <authorList>
            <person name="Lemaire J.F."/>
            <person name="Inderbitzin P."/>
            <person name="Collins S.B."/>
            <person name="Wespe N."/>
            <person name="Knight-Connoni V."/>
        </authorList>
    </citation>
    <scope>NUCLEOTIDE SEQUENCE</scope>
    <source>
        <strain evidence="4">DSM 14562</strain>
    </source>
</reference>
<evidence type="ECO:0000313" key="4">
    <source>
        <dbReference type="EMBL" id="MBN3556820.1"/>
    </source>
</evidence>
<evidence type="ECO:0000259" key="2">
    <source>
        <dbReference type="Pfam" id="PF13643"/>
    </source>
</evidence>
<feature type="domain" description="DUF4145" evidence="2">
    <location>
        <begin position="121"/>
        <end position="200"/>
    </location>
</feature>
<dbReference type="Proteomes" id="UP000584663">
    <property type="component" value="Unassembled WGS sequence"/>
</dbReference>
<sequence length="268" mass="30054">MTDVTLQRMKAHCPSCNKETNCDVAGAVDQPWEVADEENSSSGKIDHKLLQCLGCETVFYHRSSWDTEDWDFYYDRRKEEEVMIYPTRTETYPVPQVRGQGAKWFEELWWIDQPLYTILREVYQASEGNSFFLAAVGLRTALDRTMELLGVDPGHYLADKLKTVKERGIIGQVEHDALSVVAEAGNAAAHQGWSPSKDQFSPLRVALDQFVERTVVYGNKAMVVKGNIPPKHKRPKKANNAPDQIKSEPVVLLSKGEEAQNGQAAGAA</sequence>
<dbReference type="AlphaFoldDB" id="A0AA40ZVP1"/>
<dbReference type="InterPro" id="IPR025285">
    <property type="entry name" value="DUF4145"/>
</dbReference>
<gene>
    <name evidence="3" type="ORF">GGQ89_003680</name>
    <name evidence="4" type="ORF">JYA60_00995</name>
</gene>
<evidence type="ECO:0000313" key="6">
    <source>
        <dbReference type="Proteomes" id="UP000704529"/>
    </source>
</evidence>
<comment type="caution">
    <text evidence="4">The sequence shown here is derived from an EMBL/GenBank/DDBJ whole genome shotgun (WGS) entry which is preliminary data.</text>
</comment>
<accession>A0AA40ZVP1</accession>
<protein>
    <submittedName>
        <fullName evidence="4">DUF4145 domain-containing protein</fullName>
    </submittedName>
</protein>
<keyword evidence="5" id="KW-1185">Reference proteome</keyword>
<dbReference type="Pfam" id="PF13643">
    <property type="entry name" value="DUF4145"/>
    <property type="match status" value="1"/>
</dbReference>
<name>A0AA40ZVP1_9SPHN</name>
<proteinExistence type="predicted"/>
<evidence type="ECO:0000313" key="3">
    <source>
        <dbReference type="EMBL" id="MBB4611433.1"/>
    </source>
</evidence>
<reference evidence="3 5" key="1">
    <citation type="submission" date="2020-08" db="EMBL/GenBank/DDBJ databases">
        <title>Genomic Encyclopedia of Type Strains, Phase IV (KMG-IV): sequencing the most valuable type-strain genomes for metagenomic binning, comparative biology and taxonomic classification.</title>
        <authorList>
            <person name="Goeker M."/>
        </authorList>
    </citation>
    <scope>NUCLEOTIDE SEQUENCE [LARGE SCALE GENOMIC DNA]</scope>
    <source>
        <strain evidence="3 5">DSM 14562</strain>
    </source>
</reference>
<dbReference type="EMBL" id="JACHNX010000029">
    <property type="protein sequence ID" value="MBB4611433.1"/>
    <property type="molecule type" value="Genomic_DNA"/>
</dbReference>
<dbReference type="RefSeq" id="WP_184106716.1">
    <property type="nucleotide sequence ID" value="NZ_JACHNX010000029.1"/>
</dbReference>
<organism evidence="4 6">
    <name type="scientific">Sphingomonas yabuuchiae</name>
    <dbReference type="NCBI Taxonomy" id="172044"/>
    <lineage>
        <taxon>Bacteria</taxon>
        <taxon>Pseudomonadati</taxon>
        <taxon>Pseudomonadota</taxon>
        <taxon>Alphaproteobacteria</taxon>
        <taxon>Sphingomonadales</taxon>
        <taxon>Sphingomonadaceae</taxon>
        <taxon>Sphingomonas</taxon>
    </lineage>
</organism>
<evidence type="ECO:0000256" key="1">
    <source>
        <dbReference type="SAM" id="MobiDB-lite"/>
    </source>
</evidence>
<feature type="compositionally biased region" description="Low complexity" evidence="1">
    <location>
        <begin position="259"/>
        <end position="268"/>
    </location>
</feature>